<dbReference type="Proteomes" id="UP000001058">
    <property type="component" value="Unassembled WGS sequence"/>
</dbReference>
<name>D8U3F0_VOLCA</name>
<protein>
    <submittedName>
        <fullName evidence="2">Uncharacterized protein</fullName>
    </submittedName>
</protein>
<evidence type="ECO:0000256" key="1">
    <source>
        <dbReference type="SAM" id="SignalP"/>
    </source>
</evidence>
<keyword evidence="1" id="KW-0732">Signal</keyword>
<evidence type="ECO:0000313" key="2">
    <source>
        <dbReference type="EMBL" id="EFJ45741.1"/>
    </source>
</evidence>
<sequence length="112" mass="12484">MLLILLNVLLLQHSRRLQARFLLPRFLQCLQQRQLGSHTLPSAYNSSRCRQDRLPLLKKIILFSINFIAIAVPAGLEKCFSQPGPETGGNVNSSMKTIPSLCTPKAIVDTVN</sequence>
<evidence type="ECO:0000313" key="3">
    <source>
        <dbReference type="Proteomes" id="UP000001058"/>
    </source>
</evidence>
<proteinExistence type="predicted"/>
<dbReference type="RefSeq" id="XP_002953142.1">
    <property type="nucleotide sequence ID" value="XM_002953096.1"/>
</dbReference>
<keyword evidence="3" id="KW-1185">Reference proteome</keyword>
<reference evidence="2 3" key="1">
    <citation type="journal article" date="2010" name="Science">
        <title>Genomic analysis of organismal complexity in the multicellular green alga Volvox carteri.</title>
        <authorList>
            <person name="Prochnik S.E."/>
            <person name="Umen J."/>
            <person name="Nedelcu A.M."/>
            <person name="Hallmann A."/>
            <person name="Miller S.M."/>
            <person name="Nishii I."/>
            <person name="Ferris P."/>
            <person name="Kuo A."/>
            <person name="Mitros T."/>
            <person name="Fritz-Laylin L.K."/>
            <person name="Hellsten U."/>
            <person name="Chapman J."/>
            <person name="Simakov O."/>
            <person name="Rensing S.A."/>
            <person name="Terry A."/>
            <person name="Pangilinan J."/>
            <person name="Kapitonov V."/>
            <person name="Jurka J."/>
            <person name="Salamov A."/>
            <person name="Shapiro H."/>
            <person name="Schmutz J."/>
            <person name="Grimwood J."/>
            <person name="Lindquist E."/>
            <person name="Lucas S."/>
            <person name="Grigoriev I.V."/>
            <person name="Schmitt R."/>
            <person name="Kirk D."/>
            <person name="Rokhsar D.S."/>
        </authorList>
    </citation>
    <scope>NUCLEOTIDE SEQUENCE [LARGE SCALE GENOMIC DNA]</scope>
    <source>
        <strain evidence="3">f. Nagariensis / Eve</strain>
    </source>
</reference>
<dbReference type="KEGG" id="vcn:VOLCADRAFT_105829"/>
<gene>
    <name evidence="2" type="ORF">VOLCADRAFT_105829</name>
</gene>
<dbReference type="EMBL" id="GL378355">
    <property type="protein sequence ID" value="EFJ45741.1"/>
    <property type="molecule type" value="Genomic_DNA"/>
</dbReference>
<dbReference type="AlphaFoldDB" id="D8U3F0"/>
<accession>D8U3F0</accession>
<feature type="chain" id="PRO_5003124127" evidence="1">
    <location>
        <begin position="20"/>
        <end position="112"/>
    </location>
</feature>
<dbReference type="GeneID" id="9622223"/>
<dbReference type="InParanoid" id="D8U3F0"/>
<feature type="signal peptide" evidence="1">
    <location>
        <begin position="1"/>
        <end position="19"/>
    </location>
</feature>
<organism evidence="3">
    <name type="scientific">Volvox carteri f. nagariensis</name>
    <dbReference type="NCBI Taxonomy" id="3068"/>
    <lineage>
        <taxon>Eukaryota</taxon>
        <taxon>Viridiplantae</taxon>
        <taxon>Chlorophyta</taxon>
        <taxon>core chlorophytes</taxon>
        <taxon>Chlorophyceae</taxon>
        <taxon>CS clade</taxon>
        <taxon>Chlamydomonadales</taxon>
        <taxon>Volvocaceae</taxon>
        <taxon>Volvox</taxon>
    </lineage>
</organism>